<name>A0A4Y9M4W6_9BRAD</name>
<protein>
    <recommendedName>
        <fullName evidence="4">Cysteine rich repeat protein</fullName>
    </recommendedName>
</protein>
<comment type="caution">
    <text evidence="2">The sequence shown here is derived from an EMBL/GenBank/DDBJ whole genome shotgun (WGS) entry which is preliminary data.</text>
</comment>
<dbReference type="EMBL" id="SPQT01000002">
    <property type="protein sequence ID" value="TFV50142.1"/>
    <property type="molecule type" value="Genomic_DNA"/>
</dbReference>
<gene>
    <name evidence="2" type="ORF">E4K65_08325</name>
</gene>
<dbReference type="OrthoDB" id="8245037at2"/>
<dbReference type="Proteomes" id="UP000297966">
    <property type="component" value="Unassembled WGS sequence"/>
</dbReference>
<accession>A0A4Y9M4W6</accession>
<evidence type="ECO:0000313" key="3">
    <source>
        <dbReference type="Proteomes" id="UP000297966"/>
    </source>
</evidence>
<feature type="chain" id="PRO_5021488305" description="Cysteine rich repeat protein" evidence="1">
    <location>
        <begin position="35"/>
        <end position="87"/>
    </location>
</feature>
<sequence length="87" mass="9522">MKARFLRLAGVRSRARRASTVGLFLTLFASAAHAQQGTPEQRRACTPDVYRLCAGEIPNVRAITACLRRNRSSLSEACRNVFDQAGG</sequence>
<dbReference type="AlphaFoldDB" id="A0A4Y9M4W6"/>
<evidence type="ECO:0000256" key="1">
    <source>
        <dbReference type="SAM" id="SignalP"/>
    </source>
</evidence>
<organism evidence="2 3">
    <name type="scientific">Bradyrhizobium niftali</name>
    <dbReference type="NCBI Taxonomy" id="2560055"/>
    <lineage>
        <taxon>Bacteria</taxon>
        <taxon>Pseudomonadati</taxon>
        <taxon>Pseudomonadota</taxon>
        <taxon>Alphaproteobacteria</taxon>
        <taxon>Hyphomicrobiales</taxon>
        <taxon>Nitrobacteraceae</taxon>
        <taxon>Bradyrhizobium</taxon>
    </lineage>
</organism>
<keyword evidence="1" id="KW-0732">Signal</keyword>
<reference evidence="2 3" key="1">
    <citation type="submission" date="2019-03" db="EMBL/GenBank/DDBJ databases">
        <title>Bradyrhizobium diversity isolated from nodules of Chamaecrista fasciculata.</title>
        <authorList>
            <person name="Klepa M.S."/>
            <person name="Urquiaga M.O."/>
            <person name="Hungria M."/>
            <person name="Delamuta J.R."/>
        </authorList>
    </citation>
    <scope>NUCLEOTIDE SEQUENCE [LARGE SCALE GENOMIC DNA]</scope>
    <source>
        <strain evidence="2 3">CNPSo 3448</strain>
    </source>
</reference>
<proteinExistence type="predicted"/>
<dbReference type="RefSeq" id="WP_135173700.1">
    <property type="nucleotide sequence ID" value="NZ_JBIYER010000001.1"/>
</dbReference>
<evidence type="ECO:0000313" key="2">
    <source>
        <dbReference type="EMBL" id="TFV50142.1"/>
    </source>
</evidence>
<feature type="signal peptide" evidence="1">
    <location>
        <begin position="1"/>
        <end position="34"/>
    </location>
</feature>
<keyword evidence="3" id="KW-1185">Reference proteome</keyword>
<evidence type="ECO:0008006" key="4">
    <source>
        <dbReference type="Google" id="ProtNLM"/>
    </source>
</evidence>